<dbReference type="InterPro" id="IPR029058">
    <property type="entry name" value="AB_hydrolase_fold"/>
</dbReference>
<reference evidence="1 2" key="1">
    <citation type="submission" date="2014-03" db="EMBL/GenBank/DDBJ databases">
        <title>Bradyrhizobium valentinum sp. nov., isolated from effective nodules of Lupinus mariae-josephae, a lupine endemic of basic-lime soils in Eastern Spain.</title>
        <authorList>
            <person name="Duran D."/>
            <person name="Rey L."/>
            <person name="Navarro A."/>
            <person name="Busquets A."/>
            <person name="Imperial J."/>
            <person name="Ruiz-Argueso T."/>
        </authorList>
    </citation>
    <scope>NUCLEOTIDE SEQUENCE [LARGE SCALE GENOMIC DNA]</scope>
    <source>
        <strain evidence="1 2">Ro19</strain>
    </source>
</reference>
<dbReference type="Proteomes" id="UP000052023">
    <property type="component" value="Unassembled WGS sequence"/>
</dbReference>
<accession>A0A0R3MGV2</accession>
<comment type="caution">
    <text evidence="1">The sequence shown here is derived from an EMBL/GenBank/DDBJ whole genome shotgun (WGS) entry which is preliminary data.</text>
</comment>
<proteinExistence type="predicted"/>
<dbReference type="Gene3D" id="3.40.50.1820">
    <property type="entry name" value="alpha/beta hydrolase"/>
    <property type="match status" value="1"/>
</dbReference>
<keyword evidence="2" id="KW-1185">Reference proteome</keyword>
<sequence length="404" mass="43885">MTHTGIPLERCLDAASEDVDPISNGLAAGAHSMNAQHQSIQDRSALFAGERCLKIQGVPLLAYCRPGDLKKPLVLFLTGGGILARIAYGHPQGEASDFLDYWLDKRGWGLVTATYPGDHPVFATPKPDLGLEEWASALAGLVTETVGEGGKRPIIACGWSMGGKLVFALTRALRLRGQALECFVSFCATPPFPRIDGGLTPSESLLSNGLWNLSSGKRDGSTRDERWLEELLAIAGLEGRSIIEPEAFRNLYRTNAPPGLWGPELDPYFKGEQPQDLSRALREARVFSGDDYPICAAIVPVDPRDYRHALADEAVWGGITVKGLLHTVMPKLAASQLPTHDWVRLRACVLDAPRRLTRHLPGGHFFFLGACGARATVAHLIELRDEVQRLEAFFGTLNCTGSSS</sequence>
<evidence type="ECO:0008006" key="3">
    <source>
        <dbReference type="Google" id="ProtNLM"/>
    </source>
</evidence>
<organism evidence="1 2">
    <name type="scientific">Bradyrhizobium retamae</name>
    <dbReference type="NCBI Taxonomy" id="1300035"/>
    <lineage>
        <taxon>Bacteria</taxon>
        <taxon>Pseudomonadati</taxon>
        <taxon>Pseudomonadota</taxon>
        <taxon>Alphaproteobacteria</taxon>
        <taxon>Hyphomicrobiales</taxon>
        <taxon>Nitrobacteraceae</taxon>
        <taxon>Bradyrhizobium</taxon>
    </lineage>
</organism>
<dbReference type="SUPFAM" id="SSF53474">
    <property type="entry name" value="alpha/beta-Hydrolases"/>
    <property type="match status" value="1"/>
</dbReference>
<evidence type="ECO:0000313" key="2">
    <source>
        <dbReference type="Proteomes" id="UP000052023"/>
    </source>
</evidence>
<dbReference type="AlphaFoldDB" id="A0A0R3MGV2"/>
<dbReference type="EMBL" id="LLYA01000186">
    <property type="protein sequence ID" value="KRR19387.1"/>
    <property type="molecule type" value="Genomic_DNA"/>
</dbReference>
<protein>
    <recommendedName>
        <fullName evidence="3">Thioesterase domain-containing protein</fullName>
    </recommendedName>
</protein>
<gene>
    <name evidence="1" type="ORF">CQ13_33720</name>
</gene>
<name>A0A0R3MGV2_9BRAD</name>
<evidence type="ECO:0000313" key="1">
    <source>
        <dbReference type="EMBL" id="KRR19387.1"/>
    </source>
</evidence>